<feature type="chain" id="PRO_5021276839" description="Small-conductance mechanosensitive channel" evidence="8">
    <location>
        <begin position="22"/>
        <end position="412"/>
    </location>
</feature>
<dbReference type="GO" id="GO:0005886">
    <property type="term" value="C:plasma membrane"/>
    <property type="evidence" value="ECO:0007669"/>
    <property type="project" value="UniProtKB-SubCell"/>
</dbReference>
<evidence type="ECO:0000313" key="12">
    <source>
        <dbReference type="EMBL" id="TPG06555.1"/>
    </source>
</evidence>
<dbReference type="Gene3D" id="1.10.287.1260">
    <property type="match status" value="1"/>
</dbReference>
<feature type="transmembrane region" description="Helical" evidence="7">
    <location>
        <begin position="225"/>
        <end position="253"/>
    </location>
</feature>
<dbReference type="AlphaFoldDB" id="A0A502BZ91"/>
<keyword evidence="8" id="KW-0732">Signal</keyword>
<feature type="domain" description="Mechanosensitive ion channel MscS C-terminal" evidence="10">
    <location>
        <begin position="321"/>
        <end position="397"/>
    </location>
</feature>
<comment type="function">
    <text evidence="7">Mechanosensitive channel that participates in the regulation of osmotic pressure changes within the cell, opening in response to stretch forces in the membrane lipid bilayer, without the need for other proteins. Contributes to normal resistance to hypoosmotic shock. Forms an ion channel of 1.0 nanosiemens conductance with a slight preference for anions.</text>
</comment>
<dbReference type="Gene3D" id="2.30.30.60">
    <property type="match status" value="1"/>
</dbReference>
<dbReference type="PANTHER" id="PTHR30221:SF1">
    <property type="entry name" value="SMALL-CONDUCTANCE MECHANOSENSITIVE CHANNEL"/>
    <property type="match status" value="1"/>
</dbReference>
<sequence>MRLLCWIILACALLIAVPAVAQSDVSTVRLDGNAVFQVGPATDGDDASTRARRIEARLAGLLRNLNALAPPVARQAPSGWSVSVSGIPVVTITDRDAEDNVTTQPALAKRWALALDRSLTRARERRLSWGGRFGAETRASAEAAFGRLTEAVFRIIPRAIAALAVILIFWMFARGVRALLRLIFRRTVDDVTVESLIKQLTYYAILALGFFVAVDALGFDPTTVAAGLGLTGIVLGFALKDILSNFVSGLLLLTLRPFKIGDQIVIGELEGSVERIELRATRLRAYDGRVMLVPNAEVFTSRIVNNTADPVRRGSVGVWLGYDTDLRKAVTAIETATRAAKGVLETPPPVVRLDELGADDLFIKVTFWTDSRRGDFKNTGSAVRAAVLEAFKSADVALPNPDTRIVTLRSER</sequence>
<comment type="caution">
    <text evidence="7">Lacks conserved residue(s) required for the propagation of feature annotation.</text>
</comment>
<evidence type="ECO:0000256" key="4">
    <source>
        <dbReference type="ARBA" id="ARBA00022692"/>
    </source>
</evidence>
<dbReference type="RefSeq" id="WP_140872779.1">
    <property type="nucleotide sequence ID" value="NZ_RCZK01000021.1"/>
</dbReference>
<dbReference type="OrthoDB" id="9814206at2"/>
<evidence type="ECO:0000256" key="2">
    <source>
        <dbReference type="ARBA" id="ARBA00008017"/>
    </source>
</evidence>
<keyword evidence="7" id="KW-0406">Ion transport</keyword>
<comment type="similarity">
    <text evidence="2 7">Belongs to the MscS (TC 1.A.23) family.</text>
</comment>
<dbReference type="SUPFAM" id="SSF50182">
    <property type="entry name" value="Sm-like ribonucleoproteins"/>
    <property type="match status" value="1"/>
</dbReference>
<evidence type="ECO:0000259" key="9">
    <source>
        <dbReference type="Pfam" id="PF00924"/>
    </source>
</evidence>
<proteinExistence type="inferred from homology"/>
<dbReference type="GO" id="GO:0008381">
    <property type="term" value="F:mechanosensitive monoatomic ion channel activity"/>
    <property type="evidence" value="ECO:0007669"/>
    <property type="project" value="InterPro"/>
</dbReference>
<accession>A0A502BZ91</accession>
<dbReference type="Proteomes" id="UP000318413">
    <property type="component" value="Unassembled WGS sequence"/>
</dbReference>
<evidence type="ECO:0000313" key="13">
    <source>
        <dbReference type="Proteomes" id="UP000318413"/>
    </source>
</evidence>
<evidence type="ECO:0000256" key="3">
    <source>
        <dbReference type="ARBA" id="ARBA00022475"/>
    </source>
</evidence>
<dbReference type="InterPro" id="IPR010920">
    <property type="entry name" value="LSM_dom_sf"/>
</dbReference>
<keyword evidence="7" id="KW-0997">Cell inner membrane</keyword>
<dbReference type="InterPro" id="IPR049278">
    <property type="entry name" value="MS_channel_C"/>
</dbReference>
<protein>
    <recommendedName>
        <fullName evidence="7">Small-conductance mechanosensitive channel</fullName>
    </recommendedName>
</protein>
<dbReference type="SUPFAM" id="SSF82689">
    <property type="entry name" value="Mechanosensitive channel protein MscS (YggB), C-terminal domain"/>
    <property type="match status" value="1"/>
</dbReference>
<dbReference type="InterPro" id="IPR049142">
    <property type="entry name" value="MS_channel_1st"/>
</dbReference>
<keyword evidence="5 7" id="KW-1133">Transmembrane helix</keyword>
<keyword evidence="13" id="KW-1185">Reference proteome</keyword>
<dbReference type="Gene3D" id="3.30.70.100">
    <property type="match status" value="1"/>
</dbReference>
<dbReference type="InterPro" id="IPR006685">
    <property type="entry name" value="MscS_channel_2nd"/>
</dbReference>
<evidence type="ECO:0000256" key="7">
    <source>
        <dbReference type="RuleBase" id="RU369025"/>
    </source>
</evidence>
<keyword evidence="7" id="KW-0407">Ion channel</keyword>
<gene>
    <name evidence="12" type="ORF">EAH84_14850</name>
</gene>
<feature type="domain" description="Mechanosensitive ion channel transmembrane helices 2/3" evidence="11">
    <location>
        <begin position="200"/>
        <end position="240"/>
    </location>
</feature>
<comment type="caution">
    <text evidence="12">The sequence shown here is derived from an EMBL/GenBank/DDBJ whole genome shotgun (WGS) entry which is preliminary data.</text>
</comment>
<dbReference type="PANTHER" id="PTHR30221">
    <property type="entry name" value="SMALL-CONDUCTANCE MECHANOSENSITIVE CHANNEL"/>
    <property type="match status" value="1"/>
</dbReference>
<dbReference type="Pfam" id="PF00924">
    <property type="entry name" value="MS_channel_2nd"/>
    <property type="match status" value="1"/>
</dbReference>
<feature type="domain" description="Mechanosensitive ion channel MscS" evidence="9">
    <location>
        <begin position="241"/>
        <end position="306"/>
    </location>
</feature>
<dbReference type="InterPro" id="IPR011066">
    <property type="entry name" value="MscS_channel_C_sf"/>
</dbReference>
<evidence type="ECO:0000259" key="11">
    <source>
        <dbReference type="Pfam" id="PF21088"/>
    </source>
</evidence>
<dbReference type="EMBL" id="RCZK01000021">
    <property type="protein sequence ID" value="TPG06555.1"/>
    <property type="molecule type" value="Genomic_DNA"/>
</dbReference>
<dbReference type="InterPro" id="IPR045275">
    <property type="entry name" value="MscS_archaea/bacteria_type"/>
</dbReference>
<keyword evidence="6 7" id="KW-0472">Membrane</keyword>
<evidence type="ECO:0000256" key="5">
    <source>
        <dbReference type="ARBA" id="ARBA00022989"/>
    </source>
</evidence>
<name>A0A502BZ91_9SPHN</name>
<evidence type="ECO:0000259" key="10">
    <source>
        <dbReference type="Pfam" id="PF21082"/>
    </source>
</evidence>
<feature type="transmembrane region" description="Helical" evidence="7">
    <location>
        <begin position="159"/>
        <end position="180"/>
    </location>
</feature>
<keyword evidence="7" id="KW-0813">Transport</keyword>
<keyword evidence="4 7" id="KW-0812">Transmembrane</keyword>
<evidence type="ECO:0000256" key="1">
    <source>
        <dbReference type="ARBA" id="ARBA00004651"/>
    </source>
</evidence>
<dbReference type="InterPro" id="IPR023408">
    <property type="entry name" value="MscS_beta-dom_sf"/>
</dbReference>
<evidence type="ECO:0000256" key="8">
    <source>
        <dbReference type="SAM" id="SignalP"/>
    </source>
</evidence>
<dbReference type="SUPFAM" id="SSF82861">
    <property type="entry name" value="Mechanosensitive channel protein MscS (YggB), transmembrane region"/>
    <property type="match status" value="1"/>
</dbReference>
<feature type="signal peptide" evidence="8">
    <location>
        <begin position="1"/>
        <end position="21"/>
    </location>
</feature>
<organism evidence="12 13">
    <name type="scientific">Sphingomonas oligophenolica</name>
    <dbReference type="NCBI Taxonomy" id="301154"/>
    <lineage>
        <taxon>Bacteria</taxon>
        <taxon>Pseudomonadati</taxon>
        <taxon>Pseudomonadota</taxon>
        <taxon>Alphaproteobacteria</taxon>
        <taxon>Sphingomonadales</taxon>
        <taxon>Sphingomonadaceae</taxon>
        <taxon>Sphingomonas</taxon>
    </lineage>
</organism>
<dbReference type="Pfam" id="PF21088">
    <property type="entry name" value="MS_channel_1st"/>
    <property type="match status" value="1"/>
</dbReference>
<keyword evidence="3" id="KW-1003">Cell membrane</keyword>
<comment type="subunit">
    <text evidence="7">Homoheptamer.</text>
</comment>
<dbReference type="Pfam" id="PF21082">
    <property type="entry name" value="MS_channel_3rd"/>
    <property type="match status" value="1"/>
</dbReference>
<dbReference type="InterPro" id="IPR011014">
    <property type="entry name" value="MscS_channel_TM-2"/>
</dbReference>
<feature type="transmembrane region" description="Helical" evidence="7">
    <location>
        <begin position="200"/>
        <end position="219"/>
    </location>
</feature>
<reference evidence="12 13" key="1">
    <citation type="journal article" date="2019" name="Environ. Microbiol.">
        <title>Species interactions and distinct microbial communities in high Arctic permafrost affected cryosols are associated with the CH4 and CO2 gas fluxes.</title>
        <authorList>
            <person name="Altshuler I."/>
            <person name="Hamel J."/>
            <person name="Turney S."/>
            <person name="Magnuson E."/>
            <person name="Levesque R."/>
            <person name="Greer C."/>
            <person name="Whyte L.G."/>
        </authorList>
    </citation>
    <scope>NUCLEOTIDE SEQUENCE [LARGE SCALE GENOMIC DNA]</scope>
    <source>
        <strain evidence="12 13">S5.1</strain>
    </source>
</reference>
<comment type="subcellular location">
    <subcellularLocation>
        <location evidence="7">Cell inner membrane</location>
        <topology evidence="7">Multi-pass membrane protein</topology>
    </subcellularLocation>
    <subcellularLocation>
        <location evidence="1">Cell membrane</location>
        <topology evidence="1">Multi-pass membrane protein</topology>
    </subcellularLocation>
</comment>
<evidence type="ECO:0000256" key="6">
    <source>
        <dbReference type="ARBA" id="ARBA00023136"/>
    </source>
</evidence>